<accession>A0A6G0TIE3</accession>
<dbReference type="EMBL" id="VYZN01000037">
    <property type="protein sequence ID" value="KAE9533131.1"/>
    <property type="molecule type" value="Genomic_DNA"/>
</dbReference>
<evidence type="ECO:0000313" key="2">
    <source>
        <dbReference type="Proteomes" id="UP000475862"/>
    </source>
</evidence>
<dbReference type="AlphaFoldDB" id="A0A6G0TIE3"/>
<protein>
    <submittedName>
        <fullName evidence="1">Uncharacterized protein</fullName>
    </submittedName>
</protein>
<proteinExistence type="predicted"/>
<name>A0A6G0TIE3_APHGL</name>
<reference evidence="1 2" key="1">
    <citation type="submission" date="2019-08" db="EMBL/GenBank/DDBJ databases">
        <title>The genome of the soybean aphid Biotype 1, its phylome, world population structure and adaptation to the North American continent.</title>
        <authorList>
            <person name="Giordano R."/>
            <person name="Donthu R.K."/>
            <person name="Hernandez A.G."/>
            <person name="Wright C.L."/>
            <person name="Zimin A.V."/>
        </authorList>
    </citation>
    <scope>NUCLEOTIDE SEQUENCE [LARGE SCALE GENOMIC DNA]</scope>
    <source>
        <tissue evidence="1">Whole aphids</tissue>
    </source>
</reference>
<sequence>MQINGCEMILDLLLLRNLMQFLFTSNKLLTLLRIHIFQLLLLLNDNMWPRMLSERCTSIIHNRGSQTFQARSPFLVNPRPEPPSPHKNNFNSHANFNVMGGLKKVRQKFTTHNILEKLLYPYSLLTNIILKKNKFSLILLFRIWALQKFYTQLVIPIWTGGETKIISDECLKSTPAGNTQWRVLSLKSFTCFTVNV</sequence>
<evidence type="ECO:0000313" key="1">
    <source>
        <dbReference type="EMBL" id="KAE9533131.1"/>
    </source>
</evidence>
<gene>
    <name evidence="1" type="ORF">AGLY_009559</name>
</gene>
<comment type="caution">
    <text evidence="1">The sequence shown here is derived from an EMBL/GenBank/DDBJ whole genome shotgun (WGS) entry which is preliminary data.</text>
</comment>
<organism evidence="1 2">
    <name type="scientific">Aphis glycines</name>
    <name type="common">Soybean aphid</name>
    <dbReference type="NCBI Taxonomy" id="307491"/>
    <lineage>
        <taxon>Eukaryota</taxon>
        <taxon>Metazoa</taxon>
        <taxon>Ecdysozoa</taxon>
        <taxon>Arthropoda</taxon>
        <taxon>Hexapoda</taxon>
        <taxon>Insecta</taxon>
        <taxon>Pterygota</taxon>
        <taxon>Neoptera</taxon>
        <taxon>Paraneoptera</taxon>
        <taxon>Hemiptera</taxon>
        <taxon>Sternorrhyncha</taxon>
        <taxon>Aphidomorpha</taxon>
        <taxon>Aphidoidea</taxon>
        <taxon>Aphididae</taxon>
        <taxon>Aphidini</taxon>
        <taxon>Aphis</taxon>
        <taxon>Aphis</taxon>
    </lineage>
</organism>
<keyword evidence="2" id="KW-1185">Reference proteome</keyword>
<dbReference type="Proteomes" id="UP000475862">
    <property type="component" value="Unassembled WGS sequence"/>
</dbReference>